<reference evidence="1 2" key="1">
    <citation type="submission" date="2020-11" db="EMBL/GenBank/DDBJ databases">
        <authorList>
            <person name="Peeters C."/>
        </authorList>
    </citation>
    <scope>NUCLEOTIDE SEQUENCE [LARGE SCALE GENOMIC DNA]</scope>
    <source>
        <strain evidence="1 2">LMG 7974</strain>
    </source>
</reference>
<accession>A0ABM8QA37</accession>
<protein>
    <submittedName>
        <fullName evidence="1">Uncharacterized protein</fullName>
    </submittedName>
</protein>
<comment type="caution">
    <text evidence="1">The sequence shown here is derived from an EMBL/GenBank/DDBJ whole genome shotgun (WGS) entry which is preliminary data.</text>
</comment>
<dbReference type="Proteomes" id="UP000789803">
    <property type="component" value="Unassembled WGS sequence"/>
</dbReference>
<proteinExistence type="predicted"/>
<gene>
    <name evidence="1" type="ORF">LMG7974_01935</name>
</gene>
<keyword evidence="2" id="KW-1185">Reference proteome</keyword>
<evidence type="ECO:0000313" key="1">
    <source>
        <dbReference type="EMBL" id="CAD7289849.1"/>
    </source>
</evidence>
<organism evidence="1 2">
    <name type="scientific">Campylobacter majalis</name>
    <dbReference type="NCBI Taxonomy" id="2790656"/>
    <lineage>
        <taxon>Bacteria</taxon>
        <taxon>Pseudomonadati</taxon>
        <taxon>Campylobacterota</taxon>
        <taxon>Epsilonproteobacteria</taxon>
        <taxon>Campylobacterales</taxon>
        <taxon>Campylobacteraceae</taxon>
        <taxon>Campylobacter</taxon>
    </lineage>
</organism>
<dbReference type="EMBL" id="CAJHOF010000042">
    <property type="protein sequence ID" value="CAD7289849.1"/>
    <property type="molecule type" value="Genomic_DNA"/>
</dbReference>
<name>A0ABM8QA37_9BACT</name>
<sequence length="51" mass="5721">MFVLVSLSLLVEILILFAFRFEDTDVVCVVLDLVLLPFISPAMPMLKPNVV</sequence>
<evidence type="ECO:0000313" key="2">
    <source>
        <dbReference type="Proteomes" id="UP000789803"/>
    </source>
</evidence>